<evidence type="ECO:0000256" key="1">
    <source>
        <dbReference type="SAM" id="Phobius"/>
    </source>
</evidence>
<feature type="transmembrane region" description="Helical" evidence="1">
    <location>
        <begin position="96"/>
        <end position="115"/>
    </location>
</feature>
<name>A0AAU7QX39_9ACTN</name>
<dbReference type="AlphaFoldDB" id="A0AAU7QX39"/>
<accession>A0AAU7QX39</accession>
<organism evidence="2">
    <name type="scientific">Micromonospora sp. HUAS YX12</name>
    <dbReference type="NCBI Taxonomy" id="3156396"/>
    <lineage>
        <taxon>Bacteria</taxon>
        <taxon>Bacillati</taxon>
        <taxon>Actinomycetota</taxon>
        <taxon>Actinomycetes</taxon>
        <taxon>Micromonosporales</taxon>
        <taxon>Micromonosporaceae</taxon>
        <taxon>Micromonospora</taxon>
    </lineage>
</organism>
<dbReference type="RefSeq" id="WP_349876376.1">
    <property type="nucleotide sequence ID" value="NZ_CP157974.1"/>
</dbReference>
<feature type="transmembrane region" description="Helical" evidence="1">
    <location>
        <begin position="61"/>
        <end position="84"/>
    </location>
</feature>
<sequence length="132" mass="14554">MTELRLHGVGGTTPENLLADVAPQLVSGNRVAGFYRTADMKGRHVEAYSWGGLTSRSASRVLWLLLLPFALVNLAGWMCTPAAWRRPWRFLLHRAVVRWAGLGLTVNLLLLLLVAMTSMDVVAFRCGARPVV</sequence>
<protein>
    <submittedName>
        <fullName evidence="2">Uncharacterized protein</fullName>
    </submittedName>
</protein>
<gene>
    <name evidence="2" type="ORF">ABIH81_19730</name>
</gene>
<evidence type="ECO:0000313" key="2">
    <source>
        <dbReference type="EMBL" id="XBT79885.1"/>
    </source>
</evidence>
<dbReference type="EMBL" id="CP157974">
    <property type="protein sequence ID" value="XBT79885.1"/>
    <property type="molecule type" value="Genomic_DNA"/>
</dbReference>
<proteinExistence type="predicted"/>
<keyword evidence="1" id="KW-1133">Transmembrane helix</keyword>
<keyword evidence="1" id="KW-0812">Transmembrane</keyword>
<reference evidence="2" key="1">
    <citation type="submission" date="2024-06" db="EMBL/GenBank/DDBJ databases">
        <title>Micromonospora sp. strain HUAS YX12 genome sequences.</title>
        <authorList>
            <person name="Mo P."/>
        </authorList>
    </citation>
    <scope>NUCLEOTIDE SEQUENCE</scope>
    <source>
        <strain evidence="2">HUAS YX12</strain>
    </source>
</reference>
<keyword evidence="1" id="KW-0472">Membrane</keyword>